<evidence type="ECO:0000313" key="2">
    <source>
        <dbReference type="Proteomes" id="UP000255024"/>
    </source>
</evidence>
<accession>A0A378RP94</accession>
<protein>
    <submittedName>
        <fullName evidence="1">Uncharacterized protein</fullName>
    </submittedName>
</protein>
<dbReference type="AlphaFoldDB" id="A0A378RP94"/>
<dbReference type="RefSeq" id="WP_115091083.1">
    <property type="nucleotide sequence ID" value="NZ_CP068107.1"/>
</dbReference>
<sequence length="140" mass="15993">MEILYVIIALHAENKQAFTAELSALFPFATMDYVVHKDDSLLLLSVNLDEICWTNFDISVLFLEDKITSFSRKHPYLKVGVINKIGQLHTCFYDGYIMKNKQIVFEYAALYQGYAPVLKQLLGQSDDAPLTVFDAIFSKQ</sequence>
<dbReference type="Proteomes" id="UP000255024">
    <property type="component" value="Unassembled WGS sequence"/>
</dbReference>
<reference evidence="1 2" key="1">
    <citation type="submission" date="2018-06" db="EMBL/GenBank/DDBJ databases">
        <authorList>
            <consortium name="Pathogen Informatics"/>
            <person name="Doyle S."/>
        </authorList>
    </citation>
    <scope>NUCLEOTIDE SEQUENCE [LARGE SCALE GENOMIC DNA]</scope>
    <source>
        <strain evidence="1 2">NCTC11179</strain>
    </source>
</reference>
<keyword evidence="2" id="KW-1185">Reference proteome</keyword>
<proteinExistence type="predicted"/>
<dbReference type="EMBL" id="UGQL01000001">
    <property type="protein sequence ID" value="STZ28189.1"/>
    <property type="molecule type" value="Genomic_DNA"/>
</dbReference>
<name>A0A378RP94_MYROD</name>
<evidence type="ECO:0000313" key="1">
    <source>
        <dbReference type="EMBL" id="STZ28189.1"/>
    </source>
</evidence>
<gene>
    <name evidence="1" type="ORF">NCTC11179_01731</name>
</gene>
<organism evidence="1 2">
    <name type="scientific">Myroides odoratus</name>
    <name type="common">Flavobacterium odoratum</name>
    <dbReference type="NCBI Taxonomy" id="256"/>
    <lineage>
        <taxon>Bacteria</taxon>
        <taxon>Pseudomonadati</taxon>
        <taxon>Bacteroidota</taxon>
        <taxon>Flavobacteriia</taxon>
        <taxon>Flavobacteriales</taxon>
        <taxon>Flavobacteriaceae</taxon>
        <taxon>Myroides</taxon>
    </lineage>
</organism>